<dbReference type="Proteomes" id="UP000235682">
    <property type="component" value="Unassembled WGS sequence"/>
</dbReference>
<name>A0A2N6SP68_9LACT</name>
<accession>A0A2N6SP68</accession>
<keyword evidence="3" id="KW-1185">Reference proteome</keyword>
<proteinExistence type="predicted"/>
<evidence type="ECO:0000256" key="1">
    <source>
        <dbReference type="SAM" id="MobiDB-lite"/>
    </source>
</evidence>
<dbReference type="AlphaFoldDB" id="A0A2N6SP68"/>
<evidence type="ECO:0008006" key="4">
    <source>
        <dbReference type="Google" id="ProtNLM"/>
    </source>
</evidence>
<dbReference type="OrthoDB" id="2138699at2"/>
<organism evidence="2 3">
    <name type="scientific">Dolosicoccus paucivorans</name>
    <dbReference type="NCBI Taxonomy" id="84521"/>
    <lineage>
        <taxon>Bacteria</taxon>
        <taxon>Bacillati</taxon>
        <taxon>Bacillota</taxon>
        <taxon>Bacilli</taxon>
        <taxon>Lactobacillales</taxon>
        <taxon>Aerococcaceae</taxon>
        <taxon>Dolosicoccus</taxon>
    </lineage>
</organism>
<protein>
    <recommendedName>
        <fullName evidence="4">DUF5068 domain-containing protein</fullName>
    </recommendedName>
</protein>
<feature type="region of interest" description="Disordered" evidence="1">
    <location>
        <begin position="453"/>
        <end position="479"/>
    </location>
</feature>
<gene>
    <name evidence="2" type="ORF">CJ205_02035</name>
</gene>
<evidence type="ECO:0000313" key="2">
    <source>
        <dbReference type="EMBL" id="PMC58850.1"/>
    </source>
</evidence>
<dbReference type="PROSITE" id="PS51257">
    <property type="entry name" value="PROKAR_LIPOPROTEIN"/>
    <property type="match status" value="1"/>
</dbReference>
<comment type="caution">
    <text evidence="2">The sequence shown here is derived from an EMBL/GenBank/DDBJ whole genome shotgun (WGS) entry which is preliminary data.</text>
</comment>
<sequence>MKKKTIYLLGVSTFLLAGCSQYEAFLDQKKESNEPEIVEVEQEVDITMPATLDEIKAAYESFDYLTLGDMIYQTNEPFKQIQPGYQIIVDELTLFEVAEADETLERDFNYANQPSGLILAHVTVENTTSEAFYLTVDELTQSYVGGESFATPSSNAYPLLHGNLRDILLENQGKVEAGETVSGYLVYGLGKKSLEEIESQGHFYLTIEPPVLDADALGGERENALGRSQNLFLPVDEKNEAELKELQAFIPDRLTSEWWGDKELLAQAQLDETIKTSDDAVEVTLMRAEIADFEPFPAHEESFKNFPNGQVIVTVEYEVTNHSAETLLPVDGIATLYIDEDPILSDYVLMNELYGLELESGESATLVKSFALDKMYYQQHWQDKPIGIEINIPTASQEMVTSNEVDSEEEEEIDFDESYVVTFDWMPHLSLWINDDLKLEHHSRSDRSLIEHLESRTNSTADEEDQEDELQEAIEEGDE</sequence>
<dbReference type="RefSeq" id="WP_102227425.1">
    <property type="nucleotide sequence ID" value="NZ_PNFY01000004.1"/>
</dbReference>
<dbReference type="STRING" id="84521.SAMN04487994_10577"/>
<dbReference type="Gene3D" id="2.60.40.4170">
    <property type="match status" value="1"/>
</dbReference>
<dbReference type="EMBL" id="PNHE01000005">
    <property type="protein sequence ID" value="PMC58850.1"/>
    <property type="molecule type" value="Genomic_DNA"/>
</dbReference>
<reference evidence="2 3" key="1">
    <citation type="submission" date="2017-09" db="EMBL/GenBank/DDBJ databases">
        <title>Bacterial strain isolated from the female urinary microbiota.</title>
        <authorList>
            <person name="Thomas-White K."/>
            <person name="Kumar N."/>
            <person name="Forster S."/>
            <person name="Putonti C."/>
            <person name="Lawley T."/>
            <person name="Wolfe A.J."/>
        </authorList>
    </citation>
    <scope>NUCLEOTIDE SEQUENCE [LARGE SCALE GENOMIC DNA]</scope>
    <source>
        <strain evidence="2 3">UMB0852</strain>
    </source>
</reference>
<evidence type="ECO:0000313" key="3">
    <source>
        <dbReference type="Proteomes" id="UP000235682"/>
    </source>
</evidence>
<feature type="compositionally biased region" description="Acidic residues" evidence="1">
    <location>
        <begin position="461"/>
        <end position="479"/>
    </location>
</feature>